<dbReference type="InterPro" id="IPR018062">
    <property type="entry name" value="HTH_AraC-typ_CS"/>
</dbReference>
<dbReference type="GO" id="GO:0004016">
    <property type="term" value="F:adenylate cyclase activity"/>
    <property type="evidence" value="ECO:0007669"/>
    <property type="project" value="UniProtKB-ARBA"/>
</dbReference>
<dbReference type="InterPro" id="IPR018060">
    <property type="entry name" value="HTH_AraC"/>
</dbReference>
<dbReference type="SUPFAM" id="SSF48452">
    <property type="entry name" value="TPR-like"/>
    <property type="match status" value="2"/>
</dbReference>
<dbReference type="PANTHER" id="PTHR43081">
    <property type="entry name" value="ADENYLATE CYCLASE, TERMINAL-DIFFERENTIATION SPECIFIC-RELATED"/>
    <property type="match status" value="1"/>
</dbReference>
<reference evidence="6 7" key="1">
    <citation type="submission" date="2016-08" db="EMBL/GenBank/DDBJ databases">
        <title>Draft genome of Fabibacter sp. strain SK-8.</title>
        <authorList>
            <person name="Wong S.-K."/>
            <person name="Hamasaki K."/>
            <person name="Yoshizawa S."/>
        </authorList>
    </citation>
    <scope>NUCLEOTIDE SEQUENCE [LARGE SCALE GENOMIC DNA]</scope>
    <source>
        <strain evidence="6 7">SK-8</strain>
    </source>
</reference>
<dbReference type="OrthoDB" id="9779074at2"/>
<evidence type="ECO:0000313" key="6">
    <source>
        <dbReference type="EMBL" id="OEK04023.1"/>
    </source>
</evidence>
<dbReference type="AlphaFoldDB" id="A0A1E5SY18"/>
<dbReference type="RefSeq" id="WP_069835528.1">
    <property type="nucleotide sequence ID" value="NZ_MDGQ01000005.1"/>
</dbReference>
<evidence type="ECO:0000259" key="5">
    <source>
        <dbReference type="PROSITE" id="PS50125"/>
    </source>
</evidence>
<sequence>MSGASYNTESFVDQAESIILENISNEQFGVSELAEAMNTSRSNLLRKIKQQTQLSASLFIRKVRVEKSMEILGQTSLTVSEVSYKVGFGSTSYFIKCFREYYGYPPGEVGRRGASDKNQGGASTRNRQLVAIMFTDIKGYTSLMQTDERKGVAYRERHREVFDTTTKKYNGRILQYFGDGTLSTFPSAIDAVRCGIEMQLAFREEPKVPIRVGIHSGDIIVTEEEIIGDSVNIASRIESLANAGSVYISDKVYDEVKNQDDLISASMGVHKLKNITKPIEVYAVSNHLLGDIEVPNSKNAKGNLNLKWPSVAVAVLLISILAYSFGLLNGKQGTNSSATWNDKSIAVLPFKNDSGDSSNLYFVNGLMESMLNNLQKIKDLRVISRSSVEKYRNTEKTIPEIAKEMNVGYILEGSGQKIGDQILLNIQLIEATTDNHLWAEQYDRKFVDVFELQNEVARNIVSSIEVIVTPSELELLEKKPTENLLAYDYYLRALGPLNSQTPDGLRQAIALLEQALEQDPEFALAYANIAISYYLLERTRIEKKHTEKINSYADKALLYDSKSDKSLIAKYFYYIQTEENELALPHLEKALEYNPNSSFAIQMLADFYFRIVPNSSKYLEYALKGNQLDVAASDSVTLSYLYLNLGNAFIQNGFVNEAILYIDKSLNHFQENYFAPYLNALIMYAKERDLQQGQKSLLKEWKKDTSRLDILQEVANFYYYEEEYDSAFYYFEKFVTARETNGLNVYPQADIWIGKVYEKMGLIEESIGFYQSYAEYCENDQSIYKSMSLAMKFANEGEIDRVIEQLNIFAKEDSFQYWTLVFLEVDPIMNNLRGITAFDEAVEKIKDRFWENQSKLQASLEGKGLI</sequence>
<dbReference type="SMART" id="SM00028">
    <property type="entry name" value="TPR"/>
    <property type="match status" value="3"/>
</dbReference>
<dbReference type="Gene3D" id="3.30.70.1230">
    <property type="entry name" value="Nucleotide cyclase"/>
    <property type="match status" value="1"/>
</dbReference>
<dbReference type="PROSITE" id="PS01124">
    <property type="entry name" value="HTH_ARAC_FAMILY_2"/>
    <property type="match status" value="1"/>
</dbReference>
<keyword evidence="2" id="KW-0238">DNA-binding</keyword>
<dbReference type="InterPro" id="IPR009057">
    <property type="entry name" value="Homeodomain-like_sf"/>
</dbReference>
<dbReference type="Gene3D" id="1.25.40.10">
    <property type="entry name" value="Tetratricopeptide repeat domain"/>
    <property type="match status" value="2"/>
</dbReference>
<keyword evidence="1" id="KW-0805">Transcription regulation</keyword>
<organism evidence="6 7">
    <name type="scientific">Roseivirga misakiensis</name>
    <dbReference type="NCBI Taxonomy" id="1563681"/>
    <lineage>
        <taxon>Bacteria</taxon>
        <taxon>Pseudomonadati</taxon>
        <taxon>Bacteroidota</taxon>
        <taxon>Cytophagia</taxon>
        <taxon>Cytophagales</taxon>
        <taxon>Roseivirgaceae</taxon>
        <taxon>Roseivirga</taxon>
    </lineage>
</organism>
<evidence type="ECO:0000256" key="1">
    <source>
        <dbReference type="ARBA" id="ARBA00023015"/>
    </source>
</evidence>
<dbReference type="SMART" id="SM00044">
    <property type="entry name" value="CYCc"/>
    <property type="match status" value="1"/>
</dbReference>
<dbReference type="InterPro" id="IPR029787">
    <property type="entry name" value="Nucleotide_cyclase"/>
</dbReference>
<dbReference type="Gene3D" id="1.10.10.60">
    <property type="entry name" value="Homeodomain-like"/>
    <property type="match status" value="1"/>
</dbReference>
<proteinExistence type="predicted"/>
<dbReference type="SUPFAM" id="SSF55073">
    <property type="entry name" value="Nucleotide cyclase"/>
    <property type="match status" value="1"/>
</dbReference>
<dbReference type="PROSITE" id="PS50125">
    <property type="entry name" value="GUANYLATE_CYCLASE_2"/>
    <property type="match status" value="1"/>
</dbReference>
<dbReference type="EMBL" id="MDGQ01000005">
    <property type="protein sequence ID" value="OEK04023.1"/>
    <property type="molecule type" value="Genomic_DNA"/>
</dbReference>
<evidence type="ECO:0000259" key="4">
    <source>
        <dbReference type="PROSITE" id="PS01124"/>
    </source>
</evidence>
<dbReference type="Gene3D" id="3.40.50.10610">
    <property type="entry name" value="ABC-type transport auxiliary lipoprotein component"/>
    <property type="match status" value="1"/>
</dbReference>
<evidence type="ECO:0008006" key="8">
    <source>
        <dbReference type="Google" id="ProtNLM"/>
    </source>
</evidence>
<dbReference type="Pfam" id="PF00211">
    <property type="entry name" value="Guanylate_cyc"/>
    <property type="match status" value="1"/>
</dbReference>
<dbReference type="PROSITE" id="PS00041">
    <property type="entry name" value="HTH_ARAC_FAMILY_1"/>
    <property type="match status" value="1"/>
</dbReference>
<dbReference type="GO" id="GO:0035556">
    <property type="term" value="P:intracellular signal transduction"/>
    <property type="evidence" value="ECO:0007669"/>
    <property type="project" value="InterPro"/>
</dbReference>
<name>A0A1E5SY18_9BACT</name>
<comment type="caution">
    <text evidence="6">The sequence shown here is derived from an EMBL/GenBank/DDBJ whole genome shotgun (WGS) entry which is preliminary data.</text>
</comment>
<gene>
    <name evidence="6" type="ORF">BFP71_11035</name>
</gene>
<dbReference type="InterPro" id="IPR011990">
    <property type="entry name" value="TPR-like_helical_dom_sf"/>
</dbReference>
<dbReference type="GO" id="GO:0006171">
    <property type="term" value="P:cAMP biosynthetic process"/>
    <property type="evidence" value="ECO:0007669"/>
    <property type="project" value="TreeGrafter"/>
</dbReference>
<dbReference type="Proteomes" id="UP000095552">
    <property type="component" value="Unassembled WGS sequence"/>
</dbReference>
<dbReference type="InterPro" id="IPR019734">
    <property type="entry name" value="TPR_rpt"/>
</dbReference>
<dbReference type="GO" id="GO:0003700">
    <property type="term" value="F:DNA-binding transcription factor activity"/>
    <property type="evidence" value="ECO:0007669"/>
    <property type="project" value="InterPro"/>
</dbReference>
<dbReference type="STRING" id="1563681.BFP71_11035"/>
<feature type="domain" description="Guanylate cyclase" evidence="5">
    <location>
        <begin position="131"/>
        <end position="238"/>
    </location>
</feature>
<feature type="domain" description="HTH araC/xylS-type" evidence="4">
    <location>
        <begin position="13"/>
        <end position="112"/>
    </location>
</feature>
<dbReference type="InterPro" id="IPR050697">
    <property type="entry name" value="Adenylyl/Guanylyl_Cyclase_3/4"/>
</dbReference>
<dbReference type="PANTHER" id="PTHR43081:SF19">
    <property type="entry name" value="PH-SENSITIVE ADENYLATE CYCLASE RV1264"/>
    <property type="match status" value="1"/>
</dbReference>
<keyword evidence="7" id="KW-1185">Reference proteome</keyword>
<dbReference type="SUPFAM" id="SSF46689">
    <property type="entry name" value="Homeodomain-like"/>
    <property type="match status" value="1"/>
</dbReference>
<accession>A0A1E5SY18</accession>
<dbReference type="SMART" id="SM00342">
    <property type="entry name" value="HTH_ARAC"/>
    <property type="match status" value="1"/>
</dbReference>
<dbReference type="Pfam" id="PF12833">
    <property type="entry name" value="HTH_18"/>
    <property type="match status" value="1"/>
</dbReference>
<protein>
    <recommendedName>
        <fullName evidence="8">Guanylate cyclase domain-containing protein</fullName>
    </recommendedName>
</protein>
<keyword evidence="3" id="KW-0804">Transcription</keyword>
<dbReference type="InterPro" id="IPR001054">
    <property type="entry name" value="A/G_cyclase"/>
</dbReference>
<dbReference type="CDD" id="cd07302">
    <property type="entry name" value="CHD"/>
    <property type="match status" value="1"/>
</dbReference>
<evidence type="ECO:0000313" key="7">
    <source>
        <dbReference type="Proteomes" id="UP000095552"/>
    </source>
</evidence>
<evidence type="ECO:0000256" key="2">
    <source>
        <dbReference type="ARBA" id="ARBA00023125"/>
    </source>
</evidence>
<evidence type="ECO:0000256" key="3">
    <source>
        <dbReference type="ARBA" id="ARBA00023163"/>
    </source>
</evidence>
<dbReference type="GO" id="GO:0043565">
    <property type="term" value="F:sequence-specific DNA binding"/>
    <property type="evidence" value="ECO:0007669"/>
    <property type="project" value="InterPro"/>
</dbReference>